<evidence type="ECO:0000256" key="3">
    <source>
        <dbReference type="ARBA" id="ARBA00022777"/>
    </source>
</evidence>
<evidence type="ECO:0000313" key="6">
    <source>
        <dbReference type="EMBL" id="GED06925.1"/>
    </source>
</evidence>
<feature type="domain" description="Maltokinase N-terminal cap" evidence="5">
    <location>
        <begin position="20"/>
        <end position="106"/>
    </location>
</feature>
<dbReference type="Proteomes" id="UP000316612">
    <property type="component" value="Unassembled WGS sequence"/>
</dbReference>
<dbReference type="AlphaFoldDB" id="A0A4Y4DTK1"/>
<dbReference type="RefSeq" id="WP_141365460.1">
    <property type="nucleotide sequence ID" value="NZ_BAAAJL010000006.1"/>
</dbReference>
<evidence type="ECO:0000256" key="4">
    <source>
        <dbReference type="ARBA" id="ARBA00022840"/>
    </source>
</evidence>
<name>A0A4Y4DTK1_GLUUR</name>
<dbReference type="EMBL" id="BJNY01000013">
    <property type="protein sequence ID" value="GED06925.1"/>
    <property type="molecule type" value="Genomic_DNA"/>
</dbReference>
<evidence type="ECO:0000313" key="7">
    <source>
        <dbReference type="Proteomes" id="UP000316612"/>
    </source>
</evidence>
<keyword evidence="2" id="KW-0547">Nucleotide-binding</keyword>
<dbReference type="GO" id="GO:0005524">
    <property type="term" value="F:ATP binding"/>
    <property type="evidence" value="ECO:0007669"/>
    <property type="project" value="UniProtKB-KW"/>
</dbReference>
<comment type="caution">
    <text evidence="6">The sequence shown here is derived from an EMBL/GenBank/DDBJ whole genome shotgun (WGS) entry which is preliminary data.</text>
</comment>
<dbReference type="Pfam" id="PF18085">
    <property type="entry name" value="Mak_N_cap"/>
    <property type="match status" value="1"/>
</dbReference>
<sequence length="183" mass="20206">MGIIYNTSMKPGKDELVSAWLVKQAFFTSKREPNLQHVGGFRLEDPAGKVGIEFRFYADNADLSDVVYHVPLTYREAPLKGAQQYLIGTSEHGILGTRYIYDALGDPVFTAQVAALAAGTAVAQHRYESFTEEPRVQRRGELAGKKLEVVRKPVVGGQEPEGIIGFWENALGQELRGLVLRTA</sequence>
<gene>
    <name evidence="6" type="ORF">AUR04nite_24570</name>
</gene>
<reference evidence="6 7" key="1">
    <citation type="submission" date="2019-06" db="EMBL/GenBank/DDBJ databases">
        <title>Whole genome shotgun sequence of Glutamicibacter uratoxydans NBRC 15515.</title>
        <authorList>
            <person name="Hosoyama A."/>
            <person name="Uohara A."/>
            <person name="Ohji S."/>
            <person name="Ichikawa N."/>
        </authorList>
    </citation>
    <scope>NUCLEOTIDE SEQUENCE [LARGE SCALE GENOMIC DNA]</scope>
    <source>
        <strain evidence="6 7">NBRC 15515</strain>
    </source>
</reference>
<keyword evidence="4" id="KW-0067">ATP-binding</keyword>
<keyword evidence="7" id="KW-1185">Reference proteome</keyword>
<proteinExistence type="predicted"/>
<dbReference type="OrthoDB" id="3787729at2"/>
<protein>
    <recommendedName>
        <fullName evidence="5">Maltokinase N-terminal cap domain-containing protein</fullName>
    </recommendedName>
</protein>
<keyword evidence="1" id="KW-0808">Transferase</keyword>
<dbReference type="GO" id="GO:0016301">
    <property type="term" value="F:kinase activity"/>
    <property type="evidence" value="ECO:0007669"/>
    <property type="project" value="UniProtKB-KW"/>
</dbReference>
<dbReference type="InterPro" id="IPR040999">
    <property type="entry name" value="Mak_N_cap"/>
</dbReference>
<evidence type="ECO:0000256" key="1">
    <source>
        <dbReference type="ARBA" id="ARBA00022679"/>
    </source>
</evidence>
<keyword evidence="3" id="KW-0418">Kinase</keyword>
<evidence type="ECO:0000259" key="5">
    <source>
        <dbReference type="Pfam" id="PF18085"/>
    </source>
</evidence>
<evidence type="ECO:0000256" key="2">
    <source>
        <dbReference type="ARBA" id="ARBA00022741"/>
    </source>
</evidence>
<accession>A0A4Y4DTK1</accession>
<organism evidence="6 7">
    <name type="scientific">Glutamicibacter uratoxydans</name>
    <name type="common">Arthrobacter uratoxydans</name>
    <dbReference type="NCBI Taxonomy" id="43667"/>
    <lineage>
        <taxon>Bacteria</taxon>
        <taxon>Bacillati</taxon>
        <taxon>Actinomycetota</taxon>
        <taxon>Actinomycetes</taxon>
        <taxon>Micrococcales</taxon>
        <taxon>Micrococcaceae</taxon>
        <taxon>Glutamicibacter</taxon>
    </lineage>
</organism>